<keyword evidence="2" id="KW-0808">Transferase</keyword>
<evidence type="ECO:0000256" key="1">
    <source>
        <dbReference type="SAM" id="MobiDB-lite"/>
    </source>
</evidence>
<dbReference type="Proteomes" id="UP000544331">
    <property type="component" value="Unassembled WGS sequence"/>
</dbReference>
<comment type="caution">
    <text evidence="2">The sequence shown here is derived from an EMBL/GenBank/DDBJ whole genome shotgun (WGS) entry which is preliminary data.</text>
</comment>
<keyword evidence="3" id="KW-1185">Reference proteome</keyword>
<keyword evidence="2" id="KW-0548">Nucleotidyltransferase</keyword>
<accession>A0A8H6D3P0</accession>
<organism evidence="2 3">
    <name type="scientific">Fusarium mundagurra</name>
    <dbReference type="NCBI Taxonomy" id="1567541"/>
    <lineage>
        <taxon>Eukaryota</taxon>
        <taxon>Fungi</taxon>
        <taxon>Dikarya</taxon>
        <taxon>Ascomycota</taxon>
        <taxon>Pezizomycotina</taxon>
        <taxon>Sordariomycetes</taxon>
        <taxon>Hypocreomycetidae</taxon>
        <taxon>Hypocreales</taxon>
        <taxon>Nectriaceae</taxon>
        <taxon>Fusarium</taxon>
        <taxon>Fusarium fujikuroi species complex</taxon>
    </lineage>
</organism>
<reference evidence="2 3" key="1">
    <citation type="submission" date="2020-05" db="EMBL/GenBank/DDBJ databases">
        <title>Identification and distribution of gene clusters putatively required for synthesis of sphingolipid metabolism inhibitors in phylogenetically diverse species of the filamentous fungus Fusarium.</title>
        <authorList>
            <person name="Kim H.-S."/>
            <person name="Busman M."/>
            <person name="Brown D.W."/>
            <person name="Divon H."/>
            <person name="Uhlig S."/>
            <person name="Proctor R.H."/>
        </authorList>
    </citation>
    <scope>NUCLEOTIDE SEQUENCE [LARGE SCALE GENOMIC DNA]</scope>
    <source>
        <strain evidence="2 3">NRRL 66235</strain>
    </source>
</reference>
<evidence type="ECO:0000313" key="3">
    <source>
        <dbReference type="Proteomes" id="UP000544331"/>
    </source>
</evidence>
<gene>
    <name evidence="2" type="ORF">FMUND_13133</name>
</gene>
<feature type="region of interest" description="Disordered" evidence="1">
    <location>
        <begin position="134"/>
        <end position="167"/>
    </location>
</feature>
<keyword evidence="2" id="KW-0696">RNA-directed RNA polymerase</keyword>
<protein>
    <submittedName>
        <fullName evidence="2">Qde-1 RNA-dependent RNA polymerase</fullName>
    </submittedName>
</protein>
<feature type="region of interest" description="Disordered" evidence="1">
    <location>
        <begin position="183"/>
        <end position="202"/>
    </location>
</feature>
<dbReference type="EMBL" id="JAAOAN010000580">
    <property type="protein sequence ID" value="KAF5703166.1"/>
    <property type="molecule type" value="Genomic_DNA"/>
</dbReference>
<sequence length="308" mass="34486">MDSQLSLKKDELDRTVRSLSTDFQLQLRIPDLTLSPSKRRQQHRNGDQERSEHIYLCAYRLKFQDPNRLAICLTRFRAQADEHLKNWIRKPRADRDTTPSKPFGPHPSHARLASKERAELQDFLLQLLKDDNIANRQRSKHSKRKSDEFPDPSSKRSRNSFEGSPICESINSAPARYETVASTSHLSIGRPPRGAGTPSFTSGIVNSATNSFASTQPSSFGIRPFNSRKVSLAPTVFTNDYAPSTQATTVTNTLFKGSHHPFQAAQPTLASNASLVWRHCCGEPPSMVTSLDMVLQCHCPIANVFTAK</sequence>
<dbReference type="GO" id="GO:0003968">
    <property type="term" value="F:RNA-directed RNA polymerase activity"/>
    <property type="evidence" value="ECO:0007669"/>
    <property type="project" value="UniProtKB-KW"/>
</dbReference>
<dbReference type="OrthoDB" id="10055769at2759"/>
<dbReference type="AlphaFoldDB" id="A0A8H6D3P0"/>
<proteinExistence type="predicted"/>
<evidence type="ECO:0000313" key="2">
    <source>
        <dbReference type="EMBL" id="KAF5703166.1"/>
    </source>
</evidence>
<feature type="region of interest" description="Disordered" evidence="1">
    <location>
        <begin position="89"/>
        <end position="111"/>
    </location>
</feature>
<feature type="compositionally biased region" description="Basic and acidic residues" evidence="1">
    <location>
        <begin position="89"/>
        <end position="98"/>
    </location>
</feature>
<name>A0A8H6D3P0_9HYPO</name>